<evidence type="ECO:0000313" key="2">
    <source>
        <dbReference type="Proteomes" id="UP000474061"/>
    </source>
</evidence>
<sequence>MAAKKIVKKIVPVVSRTAKPVGKNAAVAADKELPAKSTPPSA</sequence>
<reference evidence="1" key="1">
    <citation type="submission" date="2019-05" db="EMBL/GenBank/DDBJ databases">
        <authorList>
            <person name="Castillo A."/>
            <person name="Giampetruzzi A."/>
            <person name="Landa B."/>
            <person name="Saponari M."/>
            <person name="Almeida R.P.P."/>
            <person name="Moralejo E."/>
            <person name="Marco-Noales E."/>
            <person name="Velasco-Amo M.P."/>
            <person name="Roman-Ecija M."/>
            <person name="Navarro I."/>
            <person name="Monterde A."/>
            <person name="Barbe S."/>
        </authorList>
    </citation>
    <scope>NUCLEOTIDE SEQUENCE</scope>
    <source>
        <strain evidence="1">XYL1981</strain>
    </source>
</reference>
<protein>
    <submittedName>
        <fullName evidence="1">RNA polymerase-binding protein DksA</fullName>
    </submittedName>
</protein>
<evidence type="ECO:0000313" key="1">
    <source>
        <dbReference type="EMBL" id="MRU22583.1"/>
    </source>
</evidence>
<dbReference type="EMBL" id="VDCJ01000050">
    <property type="protein sequence ID" value="MRU22583.1"/>
    <property type="molecule type" value="Genomic_DNA"/>
</dbReference>
<gene>
    <name evidence="1" type="ORF">FG476_00195</name>
</gene>
<reference evidence="1" key="2">
    <citation type="journal article" date="2020" name="Appl. Environ. Microbiol.">
        <title>Multiple intercontinental introductions associated with the emergence of a plant pathogen in Europe.</title>
        <authorList>
            <person name="Landa B.B."/>
            <person name="Castillo A.I."/>
            <person name="Giampetruzzi A."/>
            <person name="Kahn A."/>
            <person name="Roman-Ecija M."/>
            <person name="Velasco-Amo M.P."/>
            <person name="Navas-Cortes J.A."/>
            <person name="Marco-Noales E."/>
            <person name="Barbe S."/>
            <person name="Moralejo E."/>
            <person name="Coletta-Filho H.D."/>
            <person name="Saldarelli P."/>
            <person name="Saponari M."/>
            <person name="Almeida R.P.P."/>
        </authorList>
    </citation>
    <scope>NUCLEOTIDE SEQUENCE</scope>
    <source>
        <strain evidence="1">XYL1981</strain>
    </source>
</reference>
<feature type="non-terminal residue" evidence="1">
    <location>
        <position position="42"/>
    </location>
</feature>
<dbReference type="AlphaFoldDB" id="A0A9Q4MEP2"/>
<dbReference type="Proteomes" id="UP000474061">
    <property type="component" value="Unassembled WGS sequence"/>
</dbReference>
<comment type="caution">
    <text evidence="1">The sequence shown here is derived from an EMBL/GenBank/DDBJ whole genome shotgun (WGS) entry which is preliminary data.</text>
</comment>
<accession>A0A9Q4MEP2</accession>
<proteinExistence type="predicted"/>
<name>A0A9Q4MEP2_XYLFS</name>
<organism evidence="1 2">
    <name type="scientific">Xylella fastidiosa subsp. multiplex</name>
    <dbReference type="NCBI Taxonomy" id="644357"/>
    <lineage>
        <taxon>Bacteria</taxon>
        <taxon>Pseudomonadati</taxon>
        <taxon>Pseudomonadota</taxon>
        <taxon>Gammaproteobacteria</taxon>
        <taxon>Lysobacterales</taxon>
        <taxon>Lysobacteraceae</taxon>
        <taxon>Xylella</taxon>
    </lineage>
</organism>